<dbReference type="InterPro" id="IPR016181">
    <property type="entry name" value="Acyl_CoA_acyltransferase"/>
</dbReference>
<dbReference type="Gene3D" id="3.40.630.30">
    <property type="match status" value="1"/>
</dbReference>
<feature type="compositionally biased region" description="Low complexity" evidence="1">
    <location>
        <begin position="143"/>
        <end position="158"/>
    </location>
</feature>
<feature type="domain" description="LYC1 C-terminal" evidence="2">
    <location>
        <begin position="192"/>
        <end position="403"/>
    </location>
</feature>
<evidence type="ECO:0000259" key="2">
    <source>
        <dbReference type="Pfam" id="PF22998"/>
    </source>
</evidence>
<gene>
    <name evidence="3" type="ORF">MKZ38_007990</name>
</gene>
<protein>
    <submittedName>
        <fullName evidence="3">N-acetyltransferase-like protein</fullName>
    </submittedName>
</protein>
<dbReference type="InterPro" id="IPR053013">
    <property type="entry name" value="LAT"/>
</dbReference>
<accession>A0AAD5RVL6</accession>
<dbReference type="InterPro" id="IPR055100">
    <property type="entry name" value="GNAT_LYC1-like"/>
</dbReference>
<dbReference type="Pfam" id="PF22998">
    <property type="entry name" value="GNAT_LYC1-like"/>
    <property type="match status" value="1"/>
</dbReference>
<dbReference type="AlphaFoldDB" id="A0AAD5RVL6"/>
<name>A0AAD5RVL6_9PEZI</name>
<reference evidence="3" key="1">
    <citation type="submission" date="2022-07" db="EMBL/GenBank/DDBJ databases">
        <title>Draft genome sequence of Zalerion maritima ATCC 34329, a (micro)plastics degrading marine fungus.</title>
        <authorList>
            <person name="Paco A."/>
            <person name="Goncalves M.F.M."/>
            <person name="Rocha-Santos T.A.P."/>
            <person name="Alves A."/>
        </authorList>
    </citation>
    <scope>NUCLEOTIDE SEQUENCE</scope>
    <source>
        <strain evidence="3">ATCC 34329</strain>
    </source>
</reference>
<keyword evidence="4" id="KW-1185">Reference proteome</keyword>
<evidence type="ECO:0000313" key="3">
    <source>
        <dbReference type="EMBL" id="KAJ2904459.1"/>
    </source>
</evidence>
<feature type="region of interest" description="Disordered" evidence="1">
    <location>
        <begin position="139"/>
        <end position="161"/>
    </location>
</feature>
<sequence>MGSTISPPPSGSTELYLTHPTEEEKKQIWASTHPLWGTALSREVYVKREAYLQTIPVAKTGGMSNWVLTTSPTPSENRLVLSSCESLRKRAFVSTTKEDGTVELKESTAHGIASVFNDPAFRGRGYASRMMKDLALALSNHKGSPNPNGPSSPTSSKRSSYEGPESICSILYSDIGKSFYSKHGWKPFPSEHVSFRPSTAYVDTSNEAKPLSYHDLAILSAADEEMLRKRLSSPSGSRKKTRIAIVPDLDSMLWHLMREDYMTTQLFSRVPTVRGAMVGLQEAGNRVWAIWTRNYYSPDRKDMHKNTFYILRFVVEDETMPGDQLVDATRKIVNMAKKEAAEWHLGEVQMWNPAPVVRRAIEGTKMECSWTDREDDSIASLNWYGSGDAEDVEWVANEKFAWC</sequence>
<organism evidence="3 4">
    <name type="scientific">Zalerion maritima</name>
    <dbReference type="NCBI Taxonomy" id="339359"/>
    <lineage>
        <taxon>Eukaryota</taxon>
        <taxon>Fungi</taxon>
        <taxon>Dikarya</taxon>
        <taxon>Ascomycota</taxon>
        <taxon>Pezizomycotina</taxon>
        <taxon>Sordariomycetes</taxon>
        <taxon>Lulworthiomycetidae</taxon>
        <taxon>Lulworthiales</taxon>
        <taxon>Lulworthiaceae</taxon>
        <taxon>Zalerion</taxon>
    </lineage>
</organism>
<dbReference type="EMBL" id="JAKWBI020000053">
    <property type="protein sequence ID" value="KAJ2904459.1"/>
    <property type="molecule type" value="Genomic_DNA"/>
</dbReference>
<proteinExistence type="predicted"/>
<dbReference type="PANTHER" id="PTHR34815">
    <property type="entry name" value="LYSINE ACETYLTRANSFERASE"/>
    <property type="match status" value="1"/>
</dbReference>
<evidence type="ECO:0000256" key="1">
    <source>
        <dbReference type="SAM" id="MobiDB-lite"/>
    </source>
</evidence>
<dbReference type="Proteomes" id="UP001201980">
    <property type="component" value="Unassembled WGS sequence"/>
</dbReference>
<evidence type="ECO:0000313" key="4">
    <source>
        <dbReference type="Proteomes" id="UP001201980"/>
    </source>
</evidence>
<dbReference type="PANTHER" id="PTHR34815:SF4">
    <property type="entry name" value="N-ACETYLTRANSFERASE DOMAIN-CONTAINING PROTEIN"/>
    <property type="match status" value="1"/>
</dbReference>
<comment type="caution">
    <text evidence="3">The sequence shown here is derived from an EMBL/GenBank/DDBJ whole genome shotgun (WGS) entry which is preliminary data.</text>
</comment>
<dbReference type="SUPFAM" id="SSF55729">
    <property type="entry name" value="Acyl-CoA N-acyltransferases (Nat)"/>
    <property type="match status" value="1"/>
</dbReference>